<dbReference type="Proteomes" id="UP000614460">
    <property type="component" value="Unassembled WGS sequence"/>
</dbReference>
<name>A0A8H9G0T7_9SPHI</name>
<dbReference type="InterPro" id="IPR008969">
    <property type="entry name" value="CarboxyPept-like_regulatory"/>
</dbReference>
<evidence type="ECO:0000256" key="1">
    <source>
        <dbReference type="ARBA" id="ARBA00004442"/>
    </source>
</evidence>
<keyword evidence="5" id="KW-0675">Receptor</keyword>
<keyword evidence="2" id="KW-0472">Membrane</keyword>
<proteinExistence type="predicted"/>
<dbReference type="GO" id="GO:0009279">
    <property type="term" value="C:cell outer membrane"/>
    <property type="evidence" value="ECO:0007669"/>
    <property type="project" value="UniProtKB-SubCell"/>
</dbReference>
<feature type="signal peptide" evidence="4">
    <location>
        <begin position="1"/>
        <end position="19"/>
    </location>
</feature>
<evidence type="ECO:0000256" key="3">
    <source>
        <dbReference type="ARBA" id="ARBA00023237"/>
    </source>
</evidence>
<keyword evidence="3" id="KW-0998">Cell outer membrane</keyword>
<sequence>MKSILFLFCCSILSVSLYAQTIKGRITNQKHKGLANINVFISGSYDGGYTDSLGYYQFKTEETGQQMLMVSSVGYISQQVPFEVKDSVIIDLQLVSDDNKIETVVIRAGQLSVGNQSSAVLTPLDIVTTAGSMGNIVAAIGKLPGAQIAGENGRLMVRGGDPSETQTYINGILVTQPYTASANGVPVRGRFSPFLFKGTNFSTGGYGAEYGNAISGILNLSSSQAIEEPKTELSFSTVGLGLSNSQKWGNSSLSLNASYTNLKPYNGLIKQNLVWQKPYEQASGEAIFRNKGEHHFFNLYASFAAEDFSFSDYSVLYSQEVKTAIKSNNYYLNSNLSYYLPSNWKLETGIGVGYLDRKLDYYNFNIPNQEIGSHVKLLIKKNANRWTWLIGAEHFFKDIDEKFQQSEISPISYGFKRSVIAGFTEGSYRFLPKMSLDLGLRYSDDFKSQRFLEPRASIAYLPSTQHVLSISYGKYHQEPNTEYSKFNPALNWQSADHYIFNYTFNKKGRMLRLEGFIKDYDHLITYNNQIPQYNSEFSNNGYGKVRGIDFFWKDSKTIPNLQYWISYSYTDPKKLERNYEYAVQPSYLAKHYFSLVGKYWISGLRSQLGLTNTFISGRPYDNPNLGGYMQSMTKAQNDLSFSWSFLLTQQKILFFSVTNILGNKPVFGYEYSSVANPSGQYKGRAIIPTAKRFAFVGFFWTISKNKKDNQLDQL</sequence>
<comment type="caution">
    <text evidence="5">The sequence shown here is derived from an EMBL/GenBank/DDBJ whole genome shotgun (WGS) entry which is preliminary data.</text>
</comment>
<dbReference type="EMBL" id="BMKM01000001">
    <property type="protein sequence ID" value="GGE13553.1"/>
    <property type="molecule type" value="Genomic_DNA"/>
</dbReference>
<gene>
    <name evidence="5" type="ORF">GCM10011516_09260</name>
</gene>
<dbReference type="SUPFAM" id="SSF49464">
    <property type="entry name" value="Carboxypeptidase regulatory domain-like"/>
    <property type="match status" value="1"/>
</dbReference>
<evidence type="ECO:0000256" key="4">
    <source>
        <dbReference type="SAM" id="SignalP"/>
    </source>
</evidence>
<dbReference type="InterPro" id="IPR036942">
    <property type="entry name" value="Beta-barrel_TonB_sf"/>
</dbReference>
<evidence type="ECO:0000256" key="2">
    <source>
        <dbReference type="ARBA" id="ARBA00023136"/>
    </source>
</evidence>
<reference evidence="5" key="2">
    <citation type="submission" date="2020-09" db="EMBL/GenBank/DDBJ databases">
        <authorList>
            <person name="Sun Q."/>
            <person name="Zhou Y."/>
        </authorList>
    </citation>
    <scope>NUCLEOTIDE SEQUENCE</scope>
    <source>
        <strain evidence="5">CGMCC 1.15966</strain>
    </source>
</reference>
<dbReference type="SUPFAM" id="SSF56935">
    <property type="entry name" value="Porins"/>
    <property type="match status" value="1"/>
</dbReference>
<dbReference type="RefSeq" id="WP_182497655.1">
    <property type="nucleotide sequence ID" value="NZ_BMKM01000001.1"/>
</dbReference>
<dbReference type="Pfam" id="PF13715">
    <property type="entry name" value="CarbopepD_reg_2"/>
    <property type="match status" value="1"/>
</dbReference>
<dbReference type="AlphaFoldDB" id="A0A8H9G0T7"/>
<dbReference type="Gene3D" id="2.60.40.1120">
    <property type="entry name" value="Carboxypeptidase-like, regulatory domain"/>
    <property type="match status" value="1"/>
</dbReference>
<comment type="subcellular location">
    <subcellularLocation>
        <location evidence="1">Cell outer membrane</location>
    </subcellularLocation>
</comment>
<evidence type="ECO:0000313" key="6">
    <source>
        <dbReference type="Proteomes" id="UP000614460"/>
    </source>
</evidence>
<dbReference type="Gene3D" id="2.40.170.20">
    <property type="entry name" value="TonB-dependent receptor, beta-barrel domain"/>
    <property type="match status" value="1"/>
</dbReference>
<evidence type="ECO:0000313" key="5">
    <source>
        <dbReference type="EMBL" id="GGE13553.1"/>
    </source>
</evidence>
<dbReference type="Gene3D" id="2.170.130.10">
    <property type="entry name" value="TonB-dependent receptor, plug domain"/>
    <property type="match status" value="1"/>
</dbReference>
<keyword evidence="6" id="KW-1185">Reference proteome</keyword>
<accession>A0A8H9G0T7</accession>
<organism evidence="5 6">
    <name type="scientific">Sphingobacterium cellulitidis</name>
    <dbReference type="NCBI Taxonomy" id="1768011"/>
    <lineage>
        <taxon>Bacteria</taxon>
        <taxon>Pseudomonadati</taxon>
        <taxon>Bacteroidota</taxon>
        <taxon>Sphingobacteriia</taxon>
        <taxon>Sphingobacteriales</taxon>
        <taxon>Sphingobacteriaceae</taxon>
        <taxon>Sphingobacterium</taxon>
    </lineage>
</organism>
<feature type="chain" id="PRO_5034840862" evidence="4">
    <location>
        <begin position="20"/>
        <end position="714"/>
    </location>
</feature>
<keyword evidence="4" id="KW-0732">Signal</keyword>
<dbReference type="InterPro" id="IPR037066">
    <property type="entry name" value="Plug_dom_sf"/>
</dbReference>
<protein>
    <submittedName>
        <fullName evidence="5">TonB-dependent receptor</fullName>
    </submittedName>
</protein>
<reference evidence="5" key="1">
    <citation type="journal article" date="2014" name="Int. J. Syst. Evol. Microbiol.">
        <title>Complete genome sequence of Corynebacterium casei LMG S-19264T (=DSM 44701T), isolated from a smear-ripened cheese.</title>
        <authorList>
            <consortium name="US DOE Joint Genome Institute (JGI-PGF)"/>
            <person name="Walter F."/>
            <person name="Albersmeier A."/>
            <person name="Kalinowski J."/>
            <person name="Ruckert C."/>
        </authorList>
    </citation>
    <scope>NUCLEOTIDE SEQUENCE</scope>
    <source>
        <strain evidence="5">CGMCC 1.15966</strain>
    </source>
</reference>